<dbReference type="InterPro" id="IPR023187">
    <property type="entry name" value="Tscrpt_reg_MarR-type_CS"/>
</dbReference>
<proteinExistence type="predicted"/>
<keyword evidence="6" id="KW-1185">Reference proteome</keyword>
<evidence type="ECO:0000256" key="3">
    <source>
        <dbReference type="ARBA" id="ARBA00023163"/>
    </source>
</evidence>
<dbReference type="InterPro" id="IPR036390">
    <property type="entry name" value="WH_DNA-bd_sf"/>
</dbReference>
<dbReference type="PROSITE" id="PS01117">
    <property type="entry name" value="HTH_MARR_1"/>
    <property type="match status" value="1"/>
</dbReference>
<dbReference type="RefSeq" id="WP_009765954.1">
    <property type="nucleotide sequence ID" value="NZ_FUYJ01000002.1"/>
</dbReference>
<dbReference type="InterPro" id="IPR039422">
    <property type="entry name" value="MarR/SlyA-like"/>
</dbReference>
<dbReference type="AlphaFoldDB" id="A0A1T4Y046"/>
<dbReference type="SMART" id="SM00347">
    <property type="entry name" value="HTH_MARR"/>
    <property type="match status" value="1"/>
</dbReference>
<reference evidence="6" key="1">
    <citation type="submission" date="2017-02" db="EMBL/GenBank/DDBJ databases">
        <authorList>
            <person name="Varghese N."/>
            <person name="Submissions S."/>
        </authorList>
    </citation>
    <scope>NUCLEOTIDE SEQUENCE [LARGE SCALE GENOMIC DNA]</scope>
    <source>
        <strain evidence="6">DSM 23966</strain>
    </source>
</reference>
<dbReference type="GO" id="GO:0003677">
    <property type="term" value="F:DNA binding"/>
    <property type="evidence" value="ECO:0007669"/>
    <property type="project" value="UniProtKB-KW"/>
</dbReference>
<dbReference type="PROSITE" id="PS50995">
    <property type="entry name" value="HTH_MARR_2"/>
    <property type="match status" value="1"/>
</dbReference>
<dbReference type="PANTHER" id="PTHR33164">
    <property type="entry name" value="TRANSCRIPTIONAL REGULATOR, MARR FAMILY"/>
    <property type="match status" value="1"/>
</dbReference>
<dbReference type="InterPro" id="IPR011991">
    <property type="entry name" value="ArsR-like_HTH"/>
</dbReference>
<dbReference type="SUPFAM" id="SSF46785">
    <property type="entry name" value="Winged helix' DNA-binding domain"/>
    <property type="match status" value="1"/>
</dbReference>
<keyword evidence="3" id="KW-0804">Transcription</keyword>
<dbReference type="EMBL" id="FUYJ01000002">
    <property type="protein sequence ID" value="SKA95207.1"/>
    <property type="molecule type" value="Genomic_DNA"/>
</dbReference>
<dbReference type="InterPro" id="IPR000835">
    <property type="entry name" value="HTH_MarR-typ"/>
</dbReference>
<dbReference type="GO" id="GO:0006950">
    <property type="term" value="P:response to stress"/>
    <property type="evidence" value="ECO:0007669"/>
    <property type="project" value="TreeGrafter"/>
</dbReference>
<sequence>MKEQLQEAVELFEEVIIYGTEHVVKNLNIPIWKEYSPEQIQVLKILSTYGNLSSGQLAEIQGVHKSAISTRLKKLVEKELVKSEKDPNDQRTNRISLTPKGNEVLSASNEAVYESIESLFKDRIDEQELEQFIGTFRKLKDILVMKGM</sequence>
<name>A0A1T4Y046_9BACL</name>
<evidence type="ECO:0000256" key="2">
    <source>
        <dbReference type="ARBA" id="ARBA00023125"/>
    </source>
</evidence>
<evidence type="ECO:0000259" key="4">
    <source>
        <dbReference type="PROSITE" id="PS50995"/>
    </source>
</evidence>
<accession>A0A1T4Y046</accession>
<keyword evidence="1" id="KW-0805">Transcription regulation</keyword>
<keyword evidence="2 5" id="KW-0238">DNA-binding</keyword>
<dbReference type="Pfam" id="PF01047">
    <property type="entry name" value="MarR"/>
    <property type="match status" value="1"/>
</dbReference>
<evidence type="ECO:0000256" key="1">
    <source>
        <dbReference type="ARBA" id="ARBA00023015"/>
    </source>
</evidence>
<feature type="domain" description="HTH marR-type" evidence="4">
    <location>
        <begin position="1"/>
        <end position="141"/>
    </location>
</feature>
<dbReference type="Proteomes" id="UP000190042">
    <property type="component" value="Unassembled WGS sequence"/>
</dbReference>
<dbReference type="Gene3D" id="1.10.10.10">
    <property type="entry name" value="Winged helix-like DNA-binding domain superfamily/Winged helix DNA-binding domain"/>
    <property type="match status" value="1"/>
</dbReference>
<dbReference type="CDD" id="cd00090">
    <property type="entry name" value="HTH_ARSR"/>
    <property type="match status" value="1"/>
</dbReference>
<protein>
    <submittedName>
        <fullName evidence="5">DNA-binding transcriptional regulator, MarR family</fullName>
    </submittedName>
</protein>
<dbReference type="InterPro" id="IPR036388">
    <property type="entry name" value="WH-like_DNA-bd_sf"/>
</dbReference>
<gene>
    <name evidence="5" type="ORF">SAMN04244570_1573</name>
</gene>
<evidence type="ECO:0000313" key="5">
    <source>
        <dbReference type="EMBL" id="SKA95207.1"/>
    </source>
</evidence>
<organism evidence="5 6">
    <name type="scientific">Sporosarcina newyorkensis</name>
    <dbReference type="NCBI Taxonomy" id="759851"/>
    <lineage>
        <taxon>Bacteria</taxon>
        <taxon>Bacillati</taxon>
        <taxon>Bacillota</taxon>
        <taxon>Bacilli</taxon>
        <taxon>Bacillales</taxon>
        <taxon>Caryophanaceae</taxon>
        <taxon>Sporosarcina</taxon>
    </lineage>
</organism>
<evidence type="ECO:0000313" key="6">
    <source>
        <dbReference type="Proteomes" id="UP000190042"/>
    </source>
</evidence>
<dbReference type="PANTHER" id="PTHR33164:SF102">
    <property type="entry name" value="TRANSCRIPTIONAL REGULATORY PROTEIN"/>
    <property type="match status" value="1"/>
</dbReference>
<dbReference type="GO" id="GO:0003700">
    <property type="term" value="F:DNA-binding transcription factor activity"/>
    <property type="evidence" value="ECO:0007669"/>
    <property type="project" value="InterPro"/>
</dbReference>